<sequence length="224" mass="24873">MALEPCLALKTLMSEFGHSYLRAGRKSAYGAHRLCHVGRHSPRNVHGSYCPCHLARILTRQLAYCLGLTQTASGSSDCAVQVWNVHTGKTAAHTFRDHIDETTSVAFSPDGTCVVSGSSDRTIRVWNLNDDFTANPKSNIARLCTPYLIYAGGKTWPIRDDGWIDDQSRWLFGVLPDICRFLPSPRVALIISPFGPWPFGPYGLARSEHSDILFGDCWNDCYVP</sequence>
<dbReference type="EMBL" id="SSOP01000627">
    <property type="protein sequence ID" value="KAB5587995.1"/>
    <property type="molecule type" value="Genomic_DNA"/>
</dbReference>
<dbReference type="InterPro" id="IPR036322">
    <property type="entry name" value="WD40_repeat_dom_sf"/>
</dbReference>
<evidence type="ECO:0000313" key="5">
    <source>
        <dbReference type="Proteomes" id="UP000383932"/>
    </source>
</evidence>
<evidence type="ECO:0000256" key="1">
    <source>
        <dbReference type="ARBA" id="ARBA00022574"/>
    </source>
</evidence>
<dbReference type="PROSITE" id="PS00678">
    <property type="entry name" value="WD_REPEATS_1"/>
    <property type="match status" value="1"/>
</dbReference>
<keyword evidence="5" id="KW-1185">Reference proteome</keyword>
<comment type="caution">
    <text evidence="4">The sequence shown here is derived from an EMBL/GenBank/DDBJ whole genome shotgun (WGS) entry which is preliminary data.</text>
</comment>
<dbReference type="SUPFAM" id="SSF50978">
    <property type="entry name" value="WD40 repeat-like"/>
    <property type="match status" value="1"/>
</dbReference>
<dbReference type="PROSITE" id="PS50082">
    <property type="entry name" value="WD_REPEATS_2"/>
    <property type="match status" value="1"/>
</dbReference>
<dbReference type="InterPro" id="IPR019775">
    <property type="entry name" value="WD40_repeat_CS"/>
</dbReference>
<dbReference type="AlphaFoldDB" id="A0A5N5Q8F1"/>
<accession>A0A5N5Q8F1</accession>
<dbReference type="PROSITE" id="PS50294">
    <property type="entry name" value="WD_REPEATS_REGION"/>
    <property type="match status" value="1"/>
</dbReference>
<dbReference type="Pfam" id="PF00400">
    <property type="entry name" value="WD40"/>
    <property type="match status" value="1"/>
</dbReference>
<feature type="repeat" description="WD" evidence="3">
    <location>
        <begin position="95"/>
        <end position="129"/>
    </location>
</feature>
<dbReference type="GO" id="GO:1990234">
    <property type="term" value="C:transferase complex"/>
    <property type="evidence" value="ECO:0007669"/>
    <property type="project" value="UniProtKB-ARBA"/>
</dbReference>
<name>A0A5N5Q8F1_9AGAM</name>
<dbReference type="OrthoDB" id="6262491at2759"/>
<gene>
    <name evidence="4" type="ORF">CTheo_8563</name>
</gene>
<dbReference type="Gene3D" id="2.130.10.10">
    <property type="entry name" value="YVTN repeat-like/Quinoprotein amine dehydrogenase"/>
    <property type="match status" value="1"/>
</dbReference>
<keyword evidence="1 3" id="KW-0853">WD repeat</keyword>
<proteinExistence type="predicted"/>
<dbReference type="InterPro" id="IPR015943">
    <property type="entry name" value="WD40/YVTN_repeat-like_dom_sf"/>
</dbReference>
<evidence type="ECO:0000256" key="2">
    <source>
        <dbReference type="ARBA" id="ARBA00022737"/>
    </source>
</evidence>
<evidence type="ECO:0000313" key="4">
    <source>
        <dbReference type="EMBL" id="KAB5587995.1"/>
    </source>
</evidence>
<keyword evidence="2" id="KW-0677">Repeat</keyword>
<protein>
    <submittedName>
        <fullName evidence="4">Vegetative incompatibility protein HET-E-1</fullName>
    </submittedName>
</protein>
<dbReference type="PANTHER" id="PTHR22847:SF637">
    <property type="entry name" value="WD REPEAT DOMAIN 5B"/>
    <property type="match status" value="1"/>
</dbReference>
<dbReference type="Proteomes" id="UP000383932">
    <property type="component" value="Unassembled WGS sequence"/>
</dbReference>
<reference evidence="4 5" key="1">
    <citation type="journal article" date="2019" name="Fungal Biol. Biotechnol.">
        <title>Draft genome sequence of fastidious pathogen Ceratobasidium theobromae, which causes vascular-streak dieback in Theobroma cacao.</title>
        <authorList>
            <person name="Ali S.S."/>
            <person name="Asman A."/>
            <person name="Shao J."/>
            <person name="Firmansyah A.P."/>
            <person name="Susilo A.W."/>
            <person name="Rosmana A."/>
            <person name="McMahon P."/>
            <person name="Junaid M."/>
            <person name="Guest D."/>
            <person name="Kheng T.Y."/>
            <person name="Meinhardt L.W."/>
            <person name="Bailey B.A."/>
        </authorList>
    </citation>
    <scope>NUCLEOTIDE SEQUENCE [LARGE SCALE GENOMIC DNA]</scope>
    <source>
        <strain evidence="4 5">CT2</strain>
    </source>
</reference>
<dbReference type="PANTHER" id="PTHR22847">
    <property type="entry name" value="WD40 REPEAT PROTEIN"/>
    <property type="match status" value="1"/>
</dbReference>
<evidence type="ECO:0000256" key="3">
    <source>
        <dbReference type="PROSITE-ProRule" id="PRU00221"/>
    </source>
</evidence>
<organism evidence="4 5">
    <name type="scientific">Ceratobasidium theobromae</name>
    <dbReference type="NCBI Taxonomy" id="1582974"/>
    <lineage>
        <taxon>Eukaryota</taxon>
        <taxon>Fungi</taxon>
        <taxon>Dikarya</taxon>
        <taxon>Basidiomycota</taxon>
        <taxon>Agaricomycotina</taxon>
        <taxon>Agaricomycetes</taxon>
        <taxon>Cantharellales</taxon>
        <taxon>Ceratobasidiaceae</taxon>
        <taxon>Ceratobasidium</taxon>
    </lineage>
</organism>
<dbReference type="InterPro" id="IPR001680">
    <property type="entry name" value="WD40_rpt"/>
</dbReference>
<dbReference type="SMART" id="SM00320">
    <property type="entry name" value="WD40"/>
    <property type="match status" value="2"/>
</dbReference>